<dbReference type="EMBL" id="SPLM01000001">
    <property type="protein sequence ID" value="TMW69222.1"/>
    <property type="molecule type" value="Genomic_DNA"/>
</dbReference>
<dbReference type="InterPro" id="IPR000801">
    <property type="entry name" value="Esterase-like"/>
</dbReference>
<reference evidence="1" key="1">
    <citation type="submission" date="2019-03" db="EMBL/GenBank/DDBJ databases">
        <title>Long read genome sequence of the mycoparasitic Pythium oligandrum ATCC 38472 isolated from sugarbeet rhizosphere.</title>
        <authorList>
            <person name="Gaulin E."/>
        </authorList>
    </citation>
    <scope>NUCLEOTIDE SEQUENCE</scope>
    <source>
        <strain evidence="1">ATCC 38472_TT</strain>
    </source>
</reference>
<dbReference type="InterPro" id="IPR050583">
    <property type="entry name" value="Mycobacterial_A85_antigen"/>
</dbReference>
<dbReference type="Gene3D" id="3.40.50.1820">
    <property type="entry name" value="alpha/beta hydrolase"/>
    <property type="match status" value="1"/>
</dbReference>
<accession>A0A8K1CUQ9</accession>
<evidence type="ECO:0000313" key="2">
    <source>
        <dbReference type="Proteomes" id="UP000794436"/>
    </source>
</evidence>
<evidence type="ECO:0000313" key="1">
    <source>
        <dbReference type="EMBL" id="TMW69222.1"/>
    </source>
</evidence>
<protein>
    <recommendedName>
        <fullName evidence="3">Esterase</fullName>
    </recommendedName>
</protein>
<sequence>MNRLLEKVFPSFSRYREPRSYYSPPEGSKNASVVFRVVYEGSKVIDDGRVVLFFAPKEDPSTRFGAYEGKTPMLAKDVTNIKPGDTIEFDSTEYSLPDVLAFIPHDLSTFTSTLFVQALIHTNMDDPDPNSCLDNALSAFVPVEVSASSATVKIVANQVIKDGMDLSASEWMECVAMKSQLLSEYHNKDVFMYAAVVLPQGYHRRSSHTKYPTVYYIESFMGAEYYADRARDFLASEMGSDWKEGRWPAPMIRVTLGSRFKFGDTSFTDSEVNGPWGTALVSEFIPYLESMFPMLASPSGRFLHGHSSGGWATLWLQLQNPDFFGGTWSTAPDPVDFKHFLTINIYEAVNVFWDPFGRPYPFSRADGAVTSTVRDESSFERVFSRGKGCQWDAFFAIFSPRDDTTGMPIALFDKLTGVVNRDVLTSWSRFDICKLLQERGNELLPRLANKLHVICGVEDTYYLDGACRSLQTIIGSKPTGITVTNYVDLVPGDHRSIRTRKHYQTIYEEIALAYQQLSHTEP</sequence>
<dbReference type="PANTHER" id="PTHR48098">
    <property type="entry name" value="ENTEROCHELIN ESTERASE-RELATED"/>
    <property type="match status" value="1"/>
</dbReference>
<dbReference type="OrthoDB" id="184793at2759"/>
<dbReference type="InterPro" id="IPR029058">
    <property type="entry name" value="AB_hydrolase_fold"/>
</dbReference>
<comment type="caution">
    <text evidence="1">The sequence shown here is derived from an EMBL/GenBank/DDBJ whole genome shotgun (WGS) entry which is preliminary data.</text>
</comment>
<keyword evidence="2" id="KW-1185">Reference proteome</keyword>
<proteinExistence type="predicted"/>
<dbReference type="SUPFAM" id="SSF53474">
    <property type="entry name" value="alpha/beta-Hydrolases"/>
    <property type="match status" value="1"/>
</dbReference>
<gene>
    <name evidence="1" type="ORF">Poli38472_001378</name>
</gene>
<evidence type="ECO:0008006" key="3">
    <source>
        <dbReference type="Google" id="ProtNLM"/>
    </source>
</evidence>
<organism evidence="1 2">
    <name type="scientific">Pythium oligandrum</name>
    <name type="common">Mycoparasitic fungus</name>
    <dbReference type="NCBI Taxonomy" id="41045"/>
    <lineage>
        <taxon>Eukaryota</taxon>
        <taxon>Sar</taxon>
        <taxon>Stramenopiles</taxon>
        <taxon>Oomycota</taxon>
        <taxon>Peronosporomycetes</taxon>
        <taxon>Pythiales</taxon>
        <taxon>Pythiaceae</taxon>
        <taxon>Pythium</taxon>
    </lineage>
</organism>
<dbReference type="Proteomes" id="UP000794436">
    <property type="component" value="Unassembled WGS sequence"/>
</dbReference>
<name>A0A8K1CUQ9_PYTOL</name>
<dbReference type="AlphaFoldDB" id="A0A8K1CUQ9"/>
<dbReference type="Pfam" id="PF00756">
    <property type="entry name" value="Esterase"/>
    <property type="match status" value="1"/>
</dbReference>
<dbReference type="PANTHER" id="PTHR48098:SF3">
    <property type="entry name" value="IRON(III) ENTEROBACTIN ESTERASE"/>
    <property type="match status" value="1"/>
</dbReference>